<dbReference type="EMBL" id="BGZK01000383">
    <property type="protein sequence ID" value="GBP40545.1"/>
    <property type="molecule type" value="Genomic_DNA"/>
</dbReference>
<sequence length="112" mass="12766">MEICGKAIWDKVQFITQSDNLRSPYTPAARAATGSLIIAVQRVTTRRWIRMRSLLVVGLVKTLDAYVIMERVQYTRTKLCRSDLPANEPMRRSNARRAFSAESLFYANAKPS</sequence>
<comment type="caution">
    <text evidence="1">The sequence shown here is derived from an EMBL/GenBank/DDBJ whole genome shotgun (WGS) entry which is preliminary data.</text>
</comment>
<accession>A0A4C1VRW1</accession>
<organism evidence="1 2">
    <name type="scientific">Eumeta variegata</name>
    <name type="common">Bagworm moth</name>
    <name type="synonym">Eumeta japonica</name>
    <dbReference type="NCBI Taxonomy" id="151549"/>
    <lineage>
        <taxon>Eukaryota</taxon>
        <taxon>Metazoa</taxon>
        <taxon>Ecdysozoa</taxon>
        <taxon>Arthropoda</taxon>
        <taxon>Hexapoda</taxon>
        <taxon>Insecta</taxon>
        <taxon>Pterygota</taxon>
        <taxon>Neoptera</taxon>
        <taxon>Endopterygota</taxon>
        <taxon>Lepidoptera</taxon>
        <taxon>Glossata</taxon>
        <taxon>Ditrysia</taxon>
        <taxon>Tineoidea</taxon>
        <taxon>Psychidae</taxon>
        <taxon>Oiketicinae</taxon>
        <taxon>Eumeta</taxon>
    </lineage>
</organism>
<dbReference type="AlphaFoldDB" id="A0A4C1VRW1"/>
<protein>
    <submittedName>
        <fullName evidence="1">Uncharacterized protein</fullName>
    </submittedName>
</protein>
<name>A0A4C1VRW1_EUMVA</name>
<evidence type="ECO:0000313" key="1">
    <source>
        <dbReference type="EMBL" id="GBP40545.1"/>
    </source>
</evidence>
<evidence type="ECO:0000313" key="2">
    <source>
        <dbReference type="Proteomes" id="UP000299102"/>
    </source>
</evidence>
<gene>
    <name evidence="1" type="ORF">EVAR_7544_1</name>
</gene>
<reference evidence="1 2" key="1">
    <citation type="journal article" date="2019" name="Commun. Biol.">
        <title>The bagworm genome reveals a unique fibroin gene that provides high tensile strength.</title>
        <authorList>
            <person name="Kono N."/>
            <person name="Nakamura H."/>
            <person name="Ohtoshi R."/>
            <person name="Tomita M."/>
            <person name="Numata K."/>
            <person name="Arakawa K."/>
        </authorList>
    </citation>
    <scope>NUCLEOTIDE SEQUENCE [LARGE SCALE GENOMIC DNA]</scope>
</reference>
<keyword evidence="2" id="KW-1185">Reference proteome</keyword>
<proteinExistence type="predicted"/>
<dbReference type="Proteomes" id="UP000299102">
    <property type="component" value="Unassembled WGS sequence"/>
</dbReference>